<evidence type="ECO:0000313" key="1">
    <source>
        <dbReference type="EMBL" id="UWP60749.1"/>
    </source>
</evidence>
<organism evidence="1 2">
    <name type="scientific">Ruminococcus gauvreauii</name>
    <dbReference type="NCBI Taxonomy" id="438033"/>
    <lineage>
        <taxon>Bacteria</taxon>
        <taxon>Bacillati</taxon>
        <taxon>Bacillota</taxon>
        <taxon>Clostridia</taxon>
        <taxon>Eubacteriales</taxon>
        <taxon>Oscillospiraceae</taxon>
        <taxon>Ruminococcus</taxon>
    </lineage>
</organism>
<dbReference type="Pfam" id="PF13189">
    <property type="entry name" value="Cytidylate_kin2"/>
    <property type="match status" value="1"/>
</dbReference>
<dbReference type="EMBL" id="CP102290">
    <property type="protein sequence ID" value="UWP60749.1"/>
    <property type="molecule type" value="Genomic_DNA"/>
</dbReference>
<name>A0ABY5VJG0_9FIRM</name>
<dbReference type="SUPFAM" id="SSF52540">
    <property type="entry name" value="P-loop containing nucleoside triphosphate hydrolases"/>
    <property type="match status" value="1"/>
</dbReference>
<dbReference type="Proteomes" id="UP001060164">
    <property type="component" value="Chromosome"/>
</dbReference>
<accession>A0ABY5VJG0</accession>
<evidence type="ECO:0000313" key="2">
    <source>
        <dbReference type="Proteomes" id="UP001060164"/>
    </source>
</evidence>
<reference evidence="1" key="1">
    <citation type="journal article" date="2022" name="Cell">
        <title>Design, construction, and in vivo augmentation of a complex gut microbiome.</title>
        <authorList>
            <person name="Cheng A.G."/>
            <person name="Ho P.Y."/>
            <person name="Aranda-Diaz A."/>
            <person name="Jain S."/>
            <person name="Yu F.B."/>
            <person name="Meng X."/>
            <person name="Wang M."/>
            <person name="Iakiviak M."/>
            <person name="Nagashima K."/>
            <person name="Zhao A."/>
            <person name="Murugkar P."/>
            <person name="Patil A."/>
            <person name="Atabakhsh K."/>
            <person name="Weakley A."/>
            <person name="Yan J."/>
            <person name="Brumbaugh A.R."/>
            <person name="Higginbottom S."/>
            <person name="Dimas A."/>
            <person name="Shiver A.L."/>
            <person name="Deutschbauer A."/>
            <person name="Neff N."/>
            <person name="Sonnenburg J.L."/>
            <person name="Huang K.C."/>
            <person name="Fischbach M.A."/>
        </authorList>
    </citation>
    <scope>NUCLEOTIDE SEQUENCE</scope>
    <source>
        <strain evidence="1">DSM 19829</strain>
    </source>
</reference>
<gene>
    <name evidence="1" type="ORF">NQ502_06860</name>
</gene>
<dbReference type="Gene3D" id="3.40.50.300">
    <property type="entry name" value="P-loop containing nucleotide triphosphate hydrolases"/>
    <property type="match status" value="1"/>
</dbReference>
<dbReference type="InterPro" id="IPR027417">
    <property type="entry name" value="P-loop_NTPase"/>
</dbReference>
<dbReference type="RefSeq" id="WP_028530342.1">
    <property type="nucleotide sequence ID" value="NZ_CABLBR010000002.1"/>
</dbReference>
<keyword evidence="2" id="KW-1185">Reference proteome</keyword>
<proteinExistence type="predicted"/>
<sequence>MANSIITISREFGSGGRTIAKKVAEELEYAYYDKEIIEEVAQSTGYTPEYIAEAGEYSPTGNIFSYAFVGRDQSGISAADYLWIAQQKLILDIAKREPCVIVGRCADYILRDMEHVWNIFIHAPLEDRARRIVEKYGERDTSPEKRLRDKDKKRSVNYKYYTDQEWGKSQNYHLTLDSSRLGIDKCTDIITGLVH</sequence>
<protein>
    <submittedName>
        <fullName evidence="1">Cytidylate kinase-like family protein</fullName>
    </submittedName>
</protein>